<gene>
    <name evidence="1" type="ORF">TBIB3V08_LOCUS3506</name>
</gene>
<dbReference type="EMBL" id="OD565168">
    <property type="protein sequence ID" value="CAD7441032.1"/>
    <property type="molecule type" value="Genomic_DNA"/>
</dbReference>
<accession>A0A7R9EVQ1</accession>
<proteinExistence type="predicted"/>
<protein>
    <submittedName>
        <fullName evidence="1">Uncharacterized protein</fullName>
    </submittedName>
</protein>
<dbReference type="AlphaFoldDB" id="A0A7R9EVQ1"/>
<organism evidence="1">
    <name type="scientific">Timema bartmani</name>
    <dbReference type="NCBI Taxonomy" id="61472"/>
    <lineage>
        <taxon>Eukaryota</taxon>
        <taxon>Metazoa</taxon>
        <taxon>Ecdysozoa</taxon>
        <taxon>Arthropoda</taxon>
        <taxon>Hexapoda</taxon>
        <taxon>Insecta</taxon>
        <taxon>Pterygota</taxon>
        <taxon>Neoptera</taxon>
        <taxon>Polyneoptera</taxon>
        <taxon>Phasmatodea</taxon>
        <taxon>Timematodea</taxon>
        <taxon>Timematoidea</taxon>
        <taxon>Timematidae</taxon>
        <taxon>Timema</taxon>
    </lineage>
</organism>
<sequence length="81" mass="9277">MSDQEKPVEFENFYQKDMKLLQDSEAETRMCLDQVLNMRGIDSRFGDMDVGKNTPSSADRLRYLPLLEDSRSSEHKACASA</sequence>
<name>A0A7R9EVQ1_9NEOP</name>
<evidence type="ECO:0000313" key="1">
    <source>
        <dbReference type="EMBL" id="CAD7441032.1"/>
    </source>
</evidence>
<reference evidence="1" key="1">
    <citation type="submission" date="2020-11" db="EMBL/GenBank/DDBJ databases">
        <authorList>
            <person name="Tran Van P."/>
        </authorList>
    </citation>
    <scope>NUCLEOTIDE SEQUENCE</scope>
</reference>